<reference evidence="1" key="1">
    <citation type="submission" date="2019-06" db="EMBL/GenBank/DDBJ databases">
        <authorList>
            <consortium name="Wellcome Sanger Institute Data Sharing"/>
        </authorList>
    </citation>
    <scope>NUCLEOTIDE SEQUENCE [LARGE SCALE GENOMIC DNA]</scope>
</reference>
<evidence type="ECO:0000313" key="1">
    <source>
        <dbReference type="Ensembl" id="ENSSFAP00005050789.1"/>
    </source>
</evidence>
<dbReference type="Ensembl" id="ENSSFAT00005052430.1">
    <property type="protein sequence ID" value="ENSSFAP00005050789.1"/>
    <property type="gene ID" value="ENSSFAG00005024475.1"/>
</dbReference>
<protein>
    <submittedName>
        <fullName evidence="1">Uncharacterized protein</fullName>
    </submittedName>
</protein>
<dbReference type="AlphaFoldDB" id="A0A672JC14"/>
<name>A0A672JC14_SALFA</name>
<reference evidence="1" key="3">
    <citation type="submission" date="2025-09" db="UniProtKB">
        <authorList>
            <consortium name="Ensembl"/>
        </authorList>
    </citation>
    <scope>IDENTIFICATION</scope>
</reference>
<dbReference type="Proteomes" id="UP000472267">
    <property type="component" value="Chromosome 7"/>
</dbReference>
<proteinExistence type="predicted"/>
<sequence>MGRTERQSTFEQDENKQQNVSVALKQTAGVCRGRLQSDYIHTGLHCPLLVRDSNPLQTVKVKFYSYNINTNTSICSFLKS</sequence>
<reference evidence="1" key="2">
    <citation type="submission" date="2025-08" db="UniProtKB">
        <authorList>
            <consortium name="Ensembl"/>
        </authorList>
    </citation>
    <scope>IDENTIFICATION</scope>
</reference>
<dbReference type="InParanoid" id="A0A672JC14"/>
<evidence type="ECO:0000313" key="2">
    <source>
        <dbReference type="Proteomes" id="UP000472267"/>
    </source>
</evidence>
<organism evidence="1 2">
    <name type="scientific">Salarias fasciatus</name>
    <name type="common">Jewelled blenny</name>
    <name type="synonym">Blennius fasciatus</name>
    <dbReference type="NCBI Taxonomy" id="181472"/>
    <lineage>
        <taxon>Eukaryota</taxon>
        <taxon>Metazoa</taxon>
        <taxon>Chordata</taxon>
        <taxon>Craniata</taxon>
        <taxon>Vertebrata</taxon>
        <taxon>Euteleostomi</taxon>
        <taxon>Actinopterygii</taxon>
        <taxon>Neopterygii</taxon>
        <taxon>Teleostei</taxon>
        <taxon>Neoteleostei</taxon>
        <taxon>Acanthomorphata</taxon>
        <taxon>Ovalentaria</taxon>
        <taxon>Blenniimorphae</taxon>
        <taxon>Blenniiformes</taxon>
        <taxon>Blennioidei</taxon>
        <taxon>Blenniidae</taxon>
        <taxon>Salariinae</taxon>
        <taxon>Salarias</taxon>
    </lineage>
</organism>
<accession>A0A672JC14</accession>
<keyword evidence="2" id="KW-1185">Reference proteome</keyword>